<dbReference type="EMBL" id="MU394300">
    <property type="protein sequence ID" value="KAI6088696.1"/>
    <property type="molecule type" value="Genomic_DNA"/>
</dbReference>
<dbReference type="Proteomes" id="UP001497680">
    <property type="component" value="Unassembled WGS sequence"/>
</dbReference>
<sequence length="257" mass="29287">MTSAEPLVYYPAYCFHLSPTINKWCPLRAIDIQGLECRPGFEADNVFFSLNHPIRWVRIVGVVVAIDEYHGRRIYTVDDSTGECIECSLDVPKPAHGARQNIGNGNAAVARPAEDAPHSDIDVGMVIDVKGSTKLFRDQKQINIQKLQRVRSTNQEVQFWNKIRDFRRDVLGQPWALERREVRRCKKQYLADVDADERKRKKKKENGYTLDSNVLGRQISTKSRNSGASSKPAKEEPLTKTEDKYSYTEGQYDALGL</sequence>
<organism evidence="1 2">
    <name type="scientific">Hypoxylon rubiginosum</name>
    <dbReference type="NCBI Taxonomy" id="110542"/>
    <lineage>
        <taxon>Eukaryota</taxon>
        <taxon>Fungi</taxon>
        <taxon>Dikarya</taxon>
        <taxon>Ascomycota</taxon>
        <taxon>Pezizomycotina</taxon>
        <taxon>Sordariomycetes</taxon>
        <taxon>Xylariomycetidae</taxon>
        <taxon>Xylariales</taxon>
        <taxon>Hypoxylaceae</taxon>
        <taxon>Hypoxylon</taxon>
    </lineage>
</organism>
<name>A0ACC0D7H2_9PEZI</name>
<evidence type="ECO:0000313" key="2">
    <source>
        <dbReference type="Proteomes" id="UP001497680"/>
    </source>
</evidence>
<keyword evidence="2" id="KW-1185">Reference proteome</keyword>
<proteinExistence type="predicted"/>
<accession>A0ACC0D7H2</accession>
<comment type="caution">
    <text evidence="1">The sequence shown here is derived from an EMBL/GenBank/DDBJ whole genome shotgun (WGS) entry which is preliminary data.</text>
</comment>
<gene>
    <name evidence="1" type="ORF">F4821DRAFT_233580</name>
</gene>
<protein>
    <submittedName>
        <fullName evidence="1">Uncharacterized protein</fullName>
    </submittedName>
</protein>
<evidence type="ECO:0000313" key="1">
    <source>
        <dbReference type="EMBL" id="KAI6088696.1"/>
    </source>
</evidence>
<reference evidence="1 2" key="1">
    <citation type="journal article" date="2022" name="New Phytol.">
        <title>Ecological generalism drives hyperdiversity of secondary metabolite gene clusters in xylarialean endophytes.</title>
        <authorList>
            <person name="Franco M.E.E."/>
            <person name="Wisecaver J.H."/>
            <person name="Arnold A.E."/>
            <person name="Ju Y.M."/>
            <person name="Slot J.C."/>
            <person name="Ahrendt S."/>
            <person name="Moore L.P."/>
            <person name="Eastman K.E."/>
            <person name="Scott K."/>
            <person name="Konkel Z."/>
            <person name="Mondo S.J."/>
            <person name="Kuo A."/>
            <person name="Hayes R.D."/>
            <person name="Haridas S."/>
            <person name="Andreopoulos B."/>
            <person name="Riley R."/>
            <person name="LaButti K."/>
            <person name="Pangilinan J."/>
            <person name="Lipzen A."/>
            <person name="Amirebrahimi M."/>
            <person name="Yan J."/>
            <person name="Adam C."/>
            <person name="Keymanesh K."/>
            <person name="Ng V."/>
            <person name="Louie K."/>
            <person name="Northen T."/>
            <person name="Drula E."/>
            <person name="Henrissat B."/>
            <person name="Hsieh H.M."/>
            <person name="Youens-Clark K."/>
            <person name="Lutzoni F."/>
            <person name="Miadlikowska J."/>
            <person name="Eastwood D.C."/>
            <person name="Hamelin R.C."/>
            <person name="Grigoriev I.V."/>
            <person name="U'Ren J.M."/>
        </authorList>
    </citation>
    <scope>NUCLEOTIDE SEQUENCE [LARGE SCALE GENOMIC DNA]</scope>
    <source>
        <strain evidence="1 2">ER1909</strain>
    </source>
</reference>